<evidence type="ECO:0000256" key="1">
    <source>
        <dbReference type="SAM" id="SignalP"/>
    </source>
</evidence>
<protein>
    <recommendedName>
        <fullName evidence="4">Secreted protein</fullName>
    </recommendedName>
</protein>
<keyword evidence="3" id="KW-1185">Reference proteome</keyword>
<organism evidence="2 3">
    <name type="scientific">Trichonephila clavata</name>
    <name type="common">Joro spider</name>
    <name type="synonym">Nephila clavata</name>
    <dbReference type="NCBI Taxonomy" id="2740835"/>
    <lineage>
        <taxon>Eukaryota</taxon>
        <taxon>Metazoa</taxon>
        <taxon>Ecdysozoa</taxon>
        <taxon>Arthropoda</taxon>
        <taxon>Chelicerata</taxon>
        <taxon>Arachnida</taxon>
        <taxon>Araneae</taxon>
        <taxon>Araneomorphae</taxon>
        <taxon>Entelegynae</taxon>
        <taxon>Araneoidea</taxon>
        <taxon>Nephilidae</taxon>
        <taxon>Trichonephila</taxon>
    </lineage>
</organism>
<accession>A0A8X6J553</accession>
<evidence type="ECO:0000313" key="3">
    <source>
        <dbReference type="Proteomes" id="UP000887116"/>
    </source>
</evidence>
<name>A0A8X6J553_TRICU</name>
<proteinExistence type="predicted"/>
<evidence type="ECO:0008006" key="4">
    <source>
        <dbReference type="Google" id="ProtNLM"/>
    </source>
</evidence>
<dbReference type="AlphaFoldDB" id="A0A8X6J553"/>
<sequence>MFCAFSPCLLSLIARIVCGDRESLASSCFTIDVNRASIFCYNKSISYHTERPAPGLRSISILPPRNVANNLRTCRARTLCFVDVGHCCYRRMSHPELVLNHDSYVALLHHVLKCFQCSDWHSYYAWTFPLHIIGVVGDASPLYWLVRFVEVAYIDYR</sequence>
<evidence type="ECO:0000313" key="2">
    <source>
        <dbReference type="EMBL" id="GFQ92070.1"/>
    </source>
</evidence>
<comment type="caution">
    <text evidence="2">The sequence shown here is derived from an EMBL/GenBank/DDBJ whole genome shotgun (WGS) entry which is preliminary data.</text>
</comment>
<dbReference type="OrthoDB" id="10567109at2759"/>
<gene>
    <name evidence="2" type="ORF">TNCT_618111</name>
</gene>
<feature type="signal peptide" evidence="1">
    <location>
        <begin position="1"/>
        <end position="19"/>
    </location>
</feature>
<dbReference type="Proteomes" id="UP000887116">
    <property type="component" value="Unassembled WGS sequence"/>
</dbReference>
<reference evidence="2" key="1">
    <citation type="submission" date="2020-07" db="EMBL/GenBank/DDBJ databases">
        <title>Multicomponent nature underlies the extraordinary mechanical properties of spider dragline silk.</title>
        <authorList>
            <person name="Kono N."/>
            <person name="Nakamura H."/>
            <person name="Mori M."/>
            <person name="Yoshida Y."/>
            <person name="Ohtoshi R."/>
            <person name="Malay A.D."/>
            <person name="Moran D.A.P."/>
            <person name="Tomita M."/>
            <person name="Numata K."/>
            <person name="Arakawa K."/>
        </authorList>
    </citation>
    <scope>NUCLEOTIDE SEQUENCE</scope>
</reference>
<feature type="chain" id="PRO_5036464218" description="Secreted protein" evidence="1">
    <location>
        <begin position="20"/>
        <end position="157"/>
    </location>
</feature>
<dbReference type="EMBL" id="BMAO01033829">
    <property type="protein sequence ID" value="GFQ92070.1"/>
    <property type="molecule type" value="Genomic_DNA"/>
</dbReference>
<keyword evidence="1" id="KW-0732">Signal</keyword>